<feature type="modified residue" description="N6-(pyridoxal phosphate)lysine" evidence="5">
    <location>
        <position position="57"/>
    </location>
</feature>
<organism evidence="10 11">
    <name type="scientific">Splendidivirga corallicola</name>
    <dbReference type="NCBI Taxonomy" id="3051826"/>
    <lineage>
        <taxon>Bacteria</taxon>
        <taxon>Pseudomonadati</taxon>
        <taxon>Bacteroidota</taxon>
        <taxon>Cytophagia</taxon>
        <taxon>Cytophagales</taxon>
        <taxon>Splendidivirgaceae</taxon>
        <taxon>Splendidivirga</taxon>
    </lineage>
</organism>
<evidence type="ECO:0000313" key="11">
    <source>
        <dbReference type="Proteomes" id="UP001172082"/>
    </source>
</evidence>
<evidence type="ECO:0000259" key="8">
    <source>
        <dbReference type="Pfam" id="PF00278"/>
    </source>
</evidence>
<feature type="domain" description="Orn/DAP/Arg decarboxylase 2 N-terminal" evidence="9">
    <location>
        <begin position="32"/>
        <end position="275"/>
    </location>
</feature>
<feature type="binding site" evidence="5">
    <location>
        <position position="311"/>
    </location>
    <ligand>
        <name>substrate</name>
    </ligand>
</feature>
<comment type="cofactor">
    <cofactor evidence="1 5 7">
        <name>pyridoxal 5'-phosphate</name>
        <dbReference type="ChEBI" id="CHEBI:597326"/>
    </cofactor>
</comment>
<evidence type="ECO:0000256" key="2">
    <source>
        <dbReference type="ARBA" id="ARBA00022793"/>
    </source>
</evidence>
<evidence type="ECO:0000259" key="9">
    <source>
        <dbReference type="Pfam" id="PF02784"/>
    </source>
</evidence>
<dbReference type="EMBL" id="JAUJEA010000003">
    <property type="protein sequence ID" value="MDN5201609.1"/>
    <property type="molecule type" value="Genomic_DNA"/>
</dbReference>
<comment type="similarity">
    <text evidence="5">Belongs to the Orn/Lys/Arg decarboxylase class-II family. LysA subfamily.</text>
</comment>
<protein>
    <recommendedName>
        <fullName evidence="5 6">Diaminopimelate decarboxylase</fullName>
        <shortName evidence="5">DAP decarboxylase</shortName>
        <shortName evidence="5">DAPDC</shortName>
        <ecNumber evidence="5 6">4.1.1.20</ecNumber>
    </recommendedName>
</protein>
<evidence type="ECO:0000256" key="3">
    <source>
        <dbReference type="ARBA" id="ARBA00022898"/>
    </source>
</evidence>
<dbReference type="GO" id="GO:0008836">
    <property type="term" value="F:diaminopimelate decarboxylase activity"/>
    <property type="evidence" value="ECO:0007669"/>
    <property type="project" value="UniProtKB-EC"/>
</dbReference>
<proteinExistence type="inferred from homology"/>
<accession>A0ABT8KLL3</accession>
<comment type="function">
    <text evidence="5">Specifically catalyzes the decarboxylation of meso-diaminopimelate (meso-DAP) to L-lysine.</text>
</comment>
<dbReference type="Pfam" id="PF02784">
    <property type="entry name" value="Orn_Arg_deC_N"/>
    <property type="match status" value="1"/>
</dbReference>
<comment type="caution">
    <text evidence="5">Lacks conserved residue(s) required for the propagation of feature annotation.</text>
</comment>
<dbReference type="Proteomes" id="UP001172082">
    <property type="component" value="Unassembled WGS sequence"/>
</dbReference>
<dbReference type="InterPro" id="IPR029066">
    <property type="entry name" value="PLP-binding_barrel"/>
</dbReference>
<comment type="catalytic activity">
    <reaction evidence="5 7">
        <text>meso-2,6-diaminopimelate + H(+) = L-lysine + CO2</text>
        <dbReference type="Rhea" id="RHEA:15101"/>
        <dbReference type="ChEBI" id="CHEBI:15378"/>
        <dbReference type="ChEBI" id="CHEBI:16526"/>
        <dbReference type="ChEBI" id="CHEBI:32551"/>
        <dbReference type="ChEBI" id="CHEBI:57791"/>
        <dbReference type="EC" id="4.1.1.20"/>
    </reaction>
</comment>
<dbReference type="PRINTS" id="PR01181">
    <property type="entry name" value="DAPDCRBXLASE"/>
</dbReference>
<dbReference type="InterPro" id="IPR022643">
    <property type="entry name" value="De-COase2_C"/>
</dbReference>
<dbReference type="CDD" id="cd06828">
    <property type="entry name" value="PLPDE_III_DapDC"/>
    <property type="match status" value="1"/>
</dbReference>
<keyword evidence="11" id="KW-1185">Reference proteome</keyword>
<evidence type="ECO:0000256" key="5">
    <source>
        <dbReference type="HAMAP-Rule" id="MF_02120"/>
    </source>
</evidence>
<evidence type="ECO:0000256" key="1">
    <source>
        <dbReference type="ARBA" id="ARBA00001933"/>
    </source>
</evidence>
<evidence type="ECO:0000256" key="4">
    <source>
        <dbReference type="ARBA" id="ARBA00023239"/>
    </source>
</evidence>
<gene>
    <name evidence="5 10" type="primary">lysA</name>
    <name evidence="10" type="ORF">QQ008_09560</name>
</gene>
<comment type="pathway">
    <text evidence="5 7">Amino-acid biosynthesis; L-lysine biosynthesis via DAP pathway; L-lysine from DL-2,6-diaminopimelate: step 1/1.</text>
</comment>
<evidence type="ECO:0000256" key="6">
    <source>
        <dbReference type="NCBIfam" id="TIGR01048"/>
    </source>
</evidence>
<dbReference type="Gene3D" id="3.20.20.10">
    <property type="entry name" value="Alanine racemase"/>
    <property type="match status" value="1"/>
</dbReference>
<keyword evidence="5" id="KW-0028">Amino-acid biosynthesis</keyword>
<keyword evidence="2 5" id="KW-0210">Decarboxylase</keyword>
<dbReference type="RefSeq" id="WP_346751637.1">
    <property type="nucleotide sequence ID" value="NZ_JAUJEA010000003.1"/>
</dbReference>
<comment type="subunit">
    <text evidence="5">Homodimer.</text>
</comment>
<dbReference type="InterPro" id="IPR022644">
    <property type="entry name" value="De-COase2_N"/>
</dbReference>
<keyword evidence="4 5" id="KW-0456">Lyase</keyword>
<dbReference type="SUPFAM" id="SSF51419">
    <property type="entry name" value="PLP-binding barrel"/>
    <property type="match status" value="1"/>
</dbReference>
<evidence type="ECO:0000256" key="7">
    <source>
        <dbReference type="RuleBase" id="RU003738"/>
    </source>
</evidence>
<reference evidence="10" key="1">
    <citation type="submission" date="2023-06" db="EMBL/GenBank/DDBJ databases">
        <title>Genomic of Parafulvivirga corallium.</title>
        <authorList>
            <person name="Wang G."/>
        </authorList>
    </citation>
    <scope>NUCLEOTIDE SEQUENCE</scope>
    <source>
        <strain evidence="10">BMA10</strain>
    </source>
</reference>
<feature type="binding site" evidence="5">
    <location>
        <position position="365"/>
    </location>
    <ligand>
        <name>substrate</name>
    </ligand>
</feature>
<keyword evidence="3 5" id="KW-0663">Pyridoxal phosphate</keyword>
<feature type="binding site" evidence="5">
    <location>
        <position position="365"/>
    </location>
    <ligand>
        <name>pyridoxal 5'-phosphate</name>
        <dbReference type="ChEBI" id="CHEBI:597326"/>
    </ligand>
</feature>
<dbReference type="PROSITE" id="PS00878">
    <property type="entry name" value="ODR_DC_2_1"/>
    <property type="match status" value="1"/>
</dbReference>
<dbReference type="EC" id="4.1.1.20" evidence="5 6"/>
<feature type="binding site" evidence="5">
    <location>
        <position position="338"/>
    </location>
    <ligand>
        <name>substrate</name>
    </ligand>
</feature>
<evidence type="ECO:0000313" key="10">
    <source>
        <dbReference type="EMBL" id="MDN5201609.1"/>
    </source>
</evidence>
<dbReference type="SUPFAM" id="SSF50621">
    <property type="entry name" value="Alanine racemase C-terminal domain-like"/>
    <property type="match status" value="1"/>
</dbReference>
<dbReference type="InterPro" id="IPR009006">
    <property type="entry name" value="Ala_racemase/Decarboxylase_C"/>
</dbReference>
<name>A0ABT8KLL3_9BACT</name>
<comment type="caution">
    <text evidence="10">The sequence shown here is derived from an EMBL/GenBank/DDBJ whole genome shotgun (WGS) entry which is preliminary data.</text>
</comment>
<sequence length="410" mass="46110">MELTKNTYRIQGVKLEDVAKNFGTPVYVYDADKIANQIKLLHKAFSGLNVRIKYAAKALTNLSILKLMRREGAGIDVVSIQEAHLGLKAGFQPDDILFTPNCVSFSEIQEAVKLGLRINIDNISILEQFGHEYHDTVPCCIRLNPHIMAGGNAKISTGHVDSKFGISILQKRHLLRIIQTYNIKVNGLHMHTGSDILDSEVFLKGAQIVFDIAHDFEDLEFLDFGSGFKVGYREGDVVTDVVALGKNLESAFQEFCKEYGRDLQVWFEPGKFLVSEAGYFLVRTNVIKTTPATVFAGVDSGLNHFIRPMMYDSYHEMVNISNPKGINRVYTIVGYICETDTLGWDRKLNEVREGDIIAIKNAGAYGFSMASNYNSRLRPAEVMIIDGQAKLIRERETFEDLIRQQVEIDI</sequence>
<dbReference type="Pfam" id="PF00278">
    <property type="entry name" value="Orn_DAP_Arg_deC"/>
    <property type="match status" value="1"/>
</dbReference>
<dbReference type="PANTHER" id="PTHR43727">
    <property type="entry name" value="DIAMINOPIMELATE DECARBOXYLASE"/>
    <property type="match status" value="1"/>
</dbReference>
<dbReference type="PANTHER" id="PTHR43727:SF2">
    <property type="entry name" value="GROUP IV DECARBOXYLASE"/>
    <property type="match status" value="1"/>
</dbReference>
<feature type="binding site" evidence="5">
    <location>
        <position position="307"/>
    </location>
    <ligand>
        <name>substrate</name>
    </ligand>
</feature>
<dbReference type="InterPro" id="IPR002986">
    <property type="entry name" value="DAP_deCOOHase_LysA"/>
</dbReference>
<keyword evidence="5 7" id="KW-0457">Lysine biosynthesis</keyword>
<dbReference type="NCBIfam" id="TIGR01048">
    <property type="entry name" value="lysA"/>
    <property type="match status" value="1"/>
</dbReference>
<feature type="domain" description="Orn/DAP/Arg decarboxylase 2 C-terminal" evidence="8">
    <location>
        <begin position="27"/>
        <end position="363"/>
    </location>
</feature>
<dbReference type="PRINTS" id="PR01179">
    <property type="entry name" value="ODADCRBXLASE"/>
</dbReference>
<feature type="binding site" evidence="5">
    <location>
        <position position="227"/>
    </location>
    <ligand>
        <name>pyridoxal 5'-phosphate</name>
        <dbReference type="ChEBI" id="CHEBI:597326"/>
    </ligand>
</feature>
<dbReference type="HAMAP" id="MF_02120">
    <property type="entry name" value="LysA"/>
    <property type="match status" value="1"/>
</dbReference>
<dbReference type="Gene3D" id="2.40.37.10">
    <property type="entry name" value="Lyase, Ornithine Decarboxylase, Chain A, domain 1"/>
    <property type="match status" value="1"/>
</dbReference>
<dbReference type="InterPro" id="IPR000183">
    <property type="entry name" value="Orn/DAP/Arg_de-COase"/>
</dbReference>
<dbReference type="InterPro" id="IPR022653">
    <property type="entry name" value="De-COase2_pyr-phos_BS"/>
</dbReference>